<keyword evidence="20" id="KW-1185">Reference proteome</keyword>
<keyword evidence="6" id="KW-0808">Transferase</keyword>
<dbReference type="Gene3D" id="3.30.200.20">
    <property type="entry name" value="Phosphorylase Kinase, domain 1"/>
    <property type="match status" value="1"/>
</dbReference>
<dbReference type="EC" id="2.7.11.23" evidence="3"/>
<evidence type="ECO:0000256" key="1">
    <source>
        <dbReference type="ARBA" id="ARBA00004123"/>
    </source>
</evidence>
<feature type="compositionally biased region" description="Basic and acidic residues" evidence="17">
    <location>
        <begin position="517"/>
        <end position="533"/>
    </location>
</feature>
<feature type="domain" description="Protein kinase" evidence="18">
    <location>
        <begin position="36"/>
        <end position="338"/>
    </location>
</feature>
<dbReference type="InterPro" id="IPR011009">
    <property type="entry name" value="Kinase-like_dom_sf"/>
</dbReference>
<dbReference type="GO" id="GO:0070691">
    <property type="term" value="C:P-TEFb complex"/>
    <property type="evidence" value="ECO:0007669"/>
    <property type="project" value="EnsemblFungi"/>
</dbReference>
<gene>
    <name evidence="19" type="ORF">ACRE_079920</name>
</gene>
<dbReference type="EMBL" id="JPKY01000136">
    <property type="protein sequence ID" value="KFH41291.1"/>
    <property type="molecule type" value="Genomic_DNA"/>
</dbReference>
<organism evidence="19 20">
    <name type="scientific">Hapsidospora chrysogenum (strain ATCC 11550 / CBS 779.69 / DSM 880 / IAM 14645 / JCM 23072 / IMI 49137)</name>
    <name type="common">Acremonium chrysogenum</name>
    <dbReference type="NCBI Taxonomy" id="857340"/>
    <lineage>
        <taxon>Eukaryota</taxon>
        <taxon>Fungi</taxon>
        <taxon>Dikarya</taxon>
        <taxon>Ascomycota</taxon>
        <taxon>Pezizomycotina</taxon>
        <taxon>Sordariomycetes</taxon>
        <taxon>Hypocreomycetidae</taxon>
        <taxon>Hypocreales</taxon>
        <taxon>Bionectriaceae</taxon>
        <taxon>Hapsidospora</taxon>
    </lineage>
</organism>
<evidence type="ECO:0000256" key="8">
    <source>
        <dbReference type="ARBA" id="ARBA00022777"/>
    </source>
</evidence>
<evidence type="ECO:0000256" key="5">
    <source>
        <dbReference type="ARBA" id="ARBA00022527"/>
    </source>
</evidence>
<dbReference type="InterPro" id="IPR000719">
    <property type="entry name" value="Prot_kinase_dom"/>
</dbReference>
<evidence type="ECO:0000256" key="15">
    <source>
        <dbReference type="ARBA" id="ARBA00073250"/>
    </source>
</evidence>
<dbReference type="GO" id="GO:0008353">
    <property type="term" value="F:RNA polymerase II CTD heptapeptide repeat kinase activity"/>
    <property type="evidence" value="ECO:0007669"/>
    <property type="project" value="UniProtKB-EC"/>
</dbReference>
<dbReference type="PANTHER" id="PTHR24056">
    <property type="entry name" value="CELL DIVISION PROTEIN KINASE"/>
    <property type="match status" value="1"/>
</dbReference>
<dbReference type="PROSITE" id="PS50011">
    <property type="entry name" value="PROTEIN_KINASE_DOM"/>
    <property type="match status" value="1"/>
</dbReference>
<dbReference type="GO" id="GO:0006368">
    <property type="term" value="P:transcription elongation by RNA polymerase II"/>
    <property type="evidence" value="ECO:0007669"/>
    <property type="project" value="EnsemblFungi"/>
</dbReference>
<keyword evidence="5" id="KW-0723">Serine/threonine-protein kinase</keyword>
<feature type="compositionally biased region" description="Basic and acidic residues" evidence="17">
    <location>
        <begin position="409"/>
        <end position="440"/>
    </location>
</feature>
<evidence type="ECO:0000313" key="20">
    <source>
        <dbReference type="Proteomes" id="UP000029964"/>
    </source>
</evidence>
<evidence type="ECO:0000256" key="2">
    <source>
        <dbReference type="ARBA" id="ARBA00006485"/>
    </source>
</evidence>
<protein>
    <recommendedName>
        <fullName evidence="11">Serine/threonine-protein kinase BUR1</fullName>
        <ecNumber evidence="4">2.7.11.22</ecNumber>
        <ecNumber evidence="3">2.7.11.23</ecNumber>
    </recommendedName>
    <alternativeName>
        <fullName evidence="15">Serine/threonine-protein kinase bur1</fullName>
    </alternativeName>
</protein>
<dbReference type="GO" id="GO:0032968">
    <property type="term" value="P:positive regulation of transcription elongation by RNA polymerase II"/>
    <property type="evidence" value="ECO:0007669"/>
    <property type="project" value="EnsemblFungi"/>
</dbReference>
<dbReference type="Pfam" id="PF00069">
    <property type="entry name" value="Pkinase"/>
    <property type="match status" value="1"/>
</dbReference>
<evidence type="ECO:0000256" key="16">
    <source>
        <dbReference type="PROSITE-ProRule" id="PRU10141"/>
    </source>
</evidence>
<dbReference type="PROSITE" id="PS00108">
    <property type="entry name" value="PROTEIN_KINASE_ST"/>
    <property type="match status" value="1"/>
</dbReference>
<comment type="catalytic activity">
    <reaction evidence="14">
        <text>[DNA-directed RNA polymerase] + ATP = phospho-[DNA-directed RNA polymerase] + ADP + H(+)</text>
        <dbReference type="Rhea" id="RHEA:10216"/>
        <dbReference type="Rhea" id="RHEA-COMP:11321"/>
        <dbReference type="Rhea" id="RHEA-COMP:11322"/>
        <dbReference type="ChEBI" id="CHEBI:15378"/>
        <dbReference type="ChEBI" id="CHEBI:30616"/>
        <dbReference type="ChEBI" id="CHEBI:43176"/>
        <dbReference type="ChEBI" id="CHEBI:68546"/>
        <dbReference type="ChEBI" id="CHEBI:456216"/>
        <dbReference type="EC" id="2.7.11.23"/>
    </reaction>
</comment>
<keyword evidence="7 16" id="KW-0547">Nucleotide-binding</keyword>
<evidence type="ECO:0000256" key="10">
    <source>
        <dbReference type="ARBA" id="ARBA00023242"/>
    </source>
</evidence>
<dbReference type="FunFam" id="3.30.200.20:FF:000514">
    <property type="entry name" value="Serine/threonine-protein kinase BUR1"/>
    <property type="match status" value="1"/>
</dbReference>
<dbReference type="Gene3D" id="1.10.510.10">
    <property type="entry name" value="Transferase(Phosphotransferase) domain 1"/>
    <property type="match status" value="1"/>
</dbReference>
<accession>A0A086SW09</accession>
<dbReference type="GO" id="GO:0030643">
    <property type="term" value="P:intracellular phosphate ion homeostasis"/>
    <property type="evidence" value="ECO:0007669"/>
    <property type="project" value="EnsemblFungi"/>
</dbReference>
<evidence type="ECO:0000256" key="7">
    <source>
        <dbReference type="ARBA" id="ARBA00022741"/>
    </source>
</evidence>
<feature type="region of interest" description="Disordered" evidence="17">
    <location>
        <begin position="367"/>
        <end position="533"/>
    </location>
</feature>
<comment type="caution">
    <text evidence="19">The sequence shown here is derived from an EMBL/GenBank/DDBJ whole genome shotgun (WGS) entry which is preliminary data.</text>
</comment>
<feature type="region of interest" description="Disordered" evidence="17">
    <location>
        <begin position="1"/>
        <end position="24"/>
    </location>
</feature>
<dbReference type="GO" id="GO:0070693">
    <property type="term" value="C:P-TEFb-cap methyltransferase complex"/>
    <property type="evidence" value="ECO:0007669"/>
    <property type="project" value="EnsemblFungi"/>
</dbReference>
<dbReference type="STRING" id="857340.A0A086SW09"/>
<feature type="binding site" evidence="16">
    <location>
        <position position="65"/>
    </location>
    <ligand>
        <name>ATP</name>
        <dbReference type="ChEBI" id="CHEBI:30616"/>
    </ligand>
</feature>
<evidence type="ECO:0000256" key="3">
    <source>
        <dbReference type="ARBA" id="ARBA00012409"/>
    </source>
</evidence>
<comment type="similarity">
    <text evidence="2">Belongs to the protein kinase superfamily. CMGC Ser/Thr protein kinase family. CDC2/CDKX subfamily.</text>
</comment>
<dbReference type="PANTHER" id="PTHR24056:SF233">
    <property type="entry name" value="CYCLIN-DEPENDENT KINASE 9"/>
    <property type="match status" value="1"/>
</dbReference>
<dbReference type="PROSITE" id="PS00107">
    <property type="entry name" value="PROTEIN_KINASE_ATP"/>
    <property type="match status" value="1"/>
</dbReference>
<dbReference type="FunFam" id="1.10.510.10:FF:000562">
    <property type="entry name" value="Serine/threonine-protein kinase bur1"/>
    <property type="match status" value="1"/>
</dbReference>
<comment type="catalytic activity">
    <reaction evidence="13">
        <text>L-seryl-[protein] + ATP = O-phospho-L-seryl-[protein] + ADP + H(+)</text>
        <dbReference type="Rhea" id="RHEA:17989"/>
        <dbReference type="Rhea" id="RHEA-COMP:9863"/>
        <dbReference type="Rhea" id="RHEA-COMP:11604"/>
        <dbReference type="ChEBI" id="CHEBI:15378"/>
        <dbReference type="ChEBI" id="CHEBI:29999"/>
        <dbReference type="ChEBI" id="CHEBI:30616"/>
        <dbReference type="ChEBI" id="CHEBI:83421"/>
        <dbReference type="ChEBI" id="CHEBI:456216"/>
        <dbReference type="EC" id="2.7.11.22"/>
    </reaction>
</comment>
<evidence type="ECO:0000256" key="6">
    <source>
        <dbReference type="ARBA" id="ARBA00022679"/>
    </source>
</evidence>
<dbReference type="EC" id="2.7.11.22" evidence="4"/>
<reference evidence="20" key="1">
    <citation type="journal article" date="2014" name="Genome Announc.">
        <title>Genome sequence and annotation of Acremonium chrysogenum, producer of the beta-lactam antibiotic cephalosporin C.</title>
        <authorList>
            <person name="Terfehr D."/>
            <person name="Dahlmann T.A."/>
            <person name="Specht T."/>
            <person name="Zadra I."/>
            <person name="Kuernsteiner H."/>
            <person name="Kueck U."/>
        </authorList>
    </citation>
    <scope>NUCLEOTIDE SEQUENCE [LARGE SCALE GENOMIC DNA]</scope>
    <source>
        <strain evidence="20">ATCC 11550 / CBS 779.69 / DSM 880 / IAM 14645 / JCM 23072 / IMI 49137</strain>
    </source>
</reference>
<evidence type="ECO:0000256" key="13">
    <source>
        <dbReference type="ARBA" id="ARBA00048367"/>
    </source>
</evidence>
<name>A0A086SW09_HAPC1</name>
<evidence type="ECO:0000256" key="9">
    <source>
        <dbReference type="ARBA" id="ARBA00022840"/>
    </source>
</evidence>
<keyword evidence="10" id="KW-0539">Nucleus</keyword>
<dbReference type="InterPro" id="IPR050108">
    <property type="entry name" value="CDK"/>
</dbReference>
<comment type="subcellular location">
    <subcellularLocation>
        <location evidence="1">Nucleus</location>
    </subcellularLocation>
</comment>
<evidence type="ECO:0000256" key="11">
    <source>
        <dbReference type="ARBA" id="ARBA00041018"/>
    </source>
</evidence>
<dbReference type="GO" id="GO:0004693">
    <property type="term" value="F:cyclin-dependent protein serine/threonine kinase activity"/>
    <property type="evidence" value="ECO:0007669"/>
    <property type="project" value="UniProtKB-EC"/>
</dbReference>
<comment type="catalytic activity">
    <reaction evidence="12">
        <text>L-threonyl-[protein] + ATP = O-phospho-L-threonyl-[protein] + ADP + H(+)</text>
        <dbReference type="Rhea" id="RHEA:46608"/>
        <dbReference type="Rhea" id="RHEA-COMP:11060"/>
        <dbReference type="Rhea" id="RHEA-COMP:11605"/>
        <dbReference type="ChEBI" id="CHEBI:15378"/>
        <dbReference type="ChEBI" id="CHEBI:30013"/>
        <dbReference type="ChEBI" id="CHEBI:30616"/>
        <dbReference type="ChEBI" id="CHEBI:61977"/>
        <dbReference type="ChEBI" id="CHEBI:456216"/>
        <dbReference type="EC" id="2.7.11.22"/>
    </reaction>
</comment>
<evidence type="ECO:0000313" key="19">
    <source>
        <dbReference type="EMBL" id="KFH41291.1"/>
    </source>
</evidence>
<evidence type="ECO:0000256" key="4">
    <source>
        <dbReference type="ARBA" id="ARBA00012425"/>
    </source>
</evidence>
<sequence length="533" mass="60706">MEKVSDRTPGGTSPRTHALNRPQQRVYHGCSRISDYELQGKLGEGTFGEVHRARSRKTGALVALKKIIMHHEKDGFPITALREIKLLKLLSHENVVGLMDMAVEHPTKPTDKRKKPIMYMVMPYMNHDLSGLLDNPSVHLKEPQIKCYLLQLLQGLRYLHDNRILHRDMKAANLLINNQGILQIADFGLARHYDGPTPIRGQPMGEGIRDYTGLVVTRWYRPPELLLQLRQYTTAIDVWGVGCIFGEMLVGKPILSGESDAHQLELIWDLLGSPTEETMPGWKELPHGRHLNPRPRPGNLQSRFREYGSGAISLLKDLMKLDWKTRFNAVDALEHPYFKMTPLPLQPHEIPTYEESHELDRRKFHDRKANLPPAPKGGTVGLGPDANGATAGFNSDSYGRNGAPNGGGRYRDDRRPAWQRDRGPPRPPPGRDDLDRDRGLPRSRGPPPRGGGVGGGPPGDVDTYIPSYRADDDGVRRRDDRPPRDDRRPPRPPREGGWQDRDRDRDRRTRSRSRSPGHRERDRERERAEMYRR</sequence>
<dbReference type="AlphaFoldDB" id="A0A086SW09"/>
<dbReference type="SUPFAM" id="SSF56112">
    <property type="entry name" value="Protein kinase-like (PK-like)"/>
    <property type="match status" value="1"/>
</dbReference>
<proteinExistence type="inferred from homology"/>
<keyword evidence="8 19" id="KW-0418">Kinase</keyword>
<dbReference type="InterPro" id="IPR017441">
    <property type="entry name" value="Protein_kinase_ATP_BS"/>
</dbReference>
<dbReference type="GO" id="GO:0005524">
    <property type="term" value="F:ATP binding"/>
    <property type="evidence" value="ECO:0007669"/>
    <property type="project" value="UniProtKB-UniRule"/>
</dbReference>
<evidence type="ECO:0000256" key="12">
    <source>
        <dbReference type="ARBA" id="ARBA00047811"/>
    </source>
</evidence>
<dbReference type="HOGENOM" id="CLU_000288_181_21_1"/>
<dbReference type="OrthoDB" id="28397at2759"/>
<evidence type="ECO:0000256" key="17">
    <source>
        <dbReference type="SAM" id="MobiDB-lite"/>
    </source>
</evidence>
<keyword evidence="9 16" id="KW-0067">ATP-binding</keyword>
<dbReference type="Proteomes" id="UP000029964">
    <property type="component" value="Unassembled WGS sequence"/>
</dbReference>
<evidence type="ECO:0000256" key="14">
    <source>
        <dbReference type="ARBA" id="ARBA00049280"/>
    </source>
</evidence>
<feature type="compositionally biased region" description="Basic and acidic residues" evidence="17">
    <location>
        <begin position="469"/>
        <end position="507"/>
    </location>
</feature>
<dbReference type="SMART" id="SM00220">
    <property type="entry name" value="S_TKc"/>
    <property type="match status" value="1"/>
</dbReference>
<dbReference type="InterPro" id="IPR008271">
    <property type="entry name" value="Ser/Thr_kinase_AS"/>
</dbReference>
<evidence type="ECO:0000259" key="18">
    <source>
        <dbReference type="PROSITE" id="PS50011"/>
    </source>
</evidence>
<dbReference type="GO" id="GO:0000785">
    <property type="term" value="C:chromatin"/>
    <property type="evidence" value="ECO:0007669"/>
    <property type="project" value="EnsemblFungi"/>
</dbReference>